<dbReference type="STRING" id="1882918.BCY86_08975"/>
<evidence type="ECO:0000256" key="1">
    <source>
        <dbReference type="ARBA" id="ARBA00009892"/>
    </source>
</evidence>
<accession>A0A1L6MZ60</accession>
<comment type="similarity">
    <text evidence="1">Belongs to the deoxyhypusine synthase family.</text>
</comment>
<dbReference type="RefSeq" id="WP_075277466.1">
    <property type="nucleotide sequence ID" value="NZ_CP016908.1"/>
</dbReference>
<dbReference type="InterPro" id="IPR029035">
    <property type="entry name" value="DHS-like_NAD/FAD-binding_dom"/>
</dbReference>
<dbReference type="Proteomes" id="UP000185544">
    <property type="component" value="Chromosome"/>
</dbReference>
<dbReference type="SUPFAM" id="SSF52467">
    <property type="entry name" value="DHS-like NAD/FAD-binding domain"/>
    <property type="match status" value="1"/>
</dbReference>
<dbReference type="AlphaFoldDB" id="A0A1L6MZ60"/>
<reference evidence="2 3" key="1">
    <citation type="submission" date="2016-08" db="EMBL/GenBank/DDBJ databases">
        <title>Identification and validation of antigenic proteins from Pajaroellobacter abortibovis using de-novo genome sequence assembly and reverse vaccinology.</title>
        <authorList>
            <person name="Welly B.T."/>
            <person name="Miller M.R."/>
            <person name="Stott J.L."/>
            <person name="Blanchard M.T."/>
            <person name="Islas-Trejo A.D."/>
            <person name="O'Rourke S.M."/>
            <person name="Young A.E."/>
            <person name="Medrano J.F."/>
            <person name="Van Eenennaam A.L."/>
        </authorList>
    </citation>
    <scope>NUCLEOTIDE SEQUENCE [LARGE SCALE GENOMIC DNA]</scope>
    <source>
        <strain evidence="2 3">BTF92-0548A/99-0131</strain>
    </source>
</reference>
<dbReference type="OrthoDB" id="9771211at2"/>
<organism evidence="2 3">
    <name type="scientific">Pajaroellobacter abortibovis</name>
    <dbReference type="NCBI Taxonomy" id="1882918"/>
    <lineage>
        <taxon>Bacteria</taxon>
        <taxon>Pseudomonadati</taxon>
        <taxon>Myxococcota</taxon>
        <taxon>Polyangia</taxon>
        <taxon>Polyangiales</taxon>
        <taxon>Polyangiaceae</taxon>
    </lineage>
</organism>
<dbReference type="InterPro" id="IPR036982">
    <property type="entry name" value="Deoxyhypusine_synthase_sf"/>
</dbReference>
<protein>
    <submittedName>
        <fullName evidence="2">Uncharacterized protein</fullName>
    </submittedName>
</protein>
<dbReference type="InterPro" id="IPR002773">
    <property type="entry name" value="Deoxyhypusine_synthase"/>
</dbReference>
<dbReference type="EMBL" id="CP016908">
    <property type="protein sequence ID" value="APS00796.1"/>
    <property type="molecule type" value="Genomic_DNA"/>
</dbReference>
<sequence>MTKFEFYQLLDERIAELEEALSVPFPSLLSTAYRHKIQIFVGVAQDGSIFLNVIKLRRQLEGSFRLEIDIQSDVCEEAAMQYHCSYVLQCKMAVWILGDGVPKNYTLQGEPFLDQVPGILSHSFDIDVQFCVDPVGGDALSSCPSGEGHTLGKVSSGQCGVRLCLRSCGCNGGIPWVTYALLSDPSLRRPSQKLFDIREQTVGWLQQEVETRRQLPVPNPAPPVANPTSK</sequence>
<gene>
    <name evidence="2" type="ORF">BCY86_08975</name>
</gene>
<keyword evidence="3" id="KW-1185">Reference proteome</keyword>
<dbReference type="Gene3D" id="3.40.910.10">
    <property type="entry name" value="Deoxyhypusine synthase"/>
    <property type="match status" value="1"/>
</dbReference>
<dbReference type="KEGG" id="pabo:BCY86_08975"/>
<dbReference type="Pfam" id="PF01916">
    <property type="entry name" value="DS"/>
    <property type="match status" value="1"/>
</dbReference>
<proteinExistence type="inferred from homology"/>
<name>A0A1L6MZ60_9BACT</name>
<evidence type="ECO:0000313" key="3">
    <source>
        <dbReference type="Proteomes" id="UP000185544"/>
    </source>
</evidence>
<evidence type="ECO:0000313" key="2">
    <source>
        <dbReference type="EMBL" id="APS00796.1"/>
    </source>
</evidence>